<protein>
    <recommendedName>
        <fullName evidence="4">VCBS repeat-containing protein</fullName>
    </recommendedName>
</protein>
<evidence type="ECO:0008006" key="4">
    <source>
        <dbReference type="Google" id="ProtNLM"/>
    </source>
</evidence>
<gene>
    <name evidence="2" type="ORF">BWI75_23645</name>
</gene>
<feature type="signal peptide" evidence="1">
    <location>
        <begin position="1"/>
        <end position="24"/>
    </location>
</feature>
<dbReference type="RefSeq" id="WP_105219620.1">
    <property type="nucleotide sequence ID" value="NZ_CAWNSU010000042.1"/>
</dbReference>
<comment type="caution">
    <text evidence="2">The sequence shown here is derived from an EMBL/GenBank/DDBJ whole genome shotgun (WGS) entry which is preliminary data.</text>
</comment>
<proteinExistence type="predicted"/>
<evidence type="ECO:0000313" key="3">
    <source>
        <dbReference type="Proteomes" id="UP000441797"/>
    </source>
</evidence>
<accession>A0A6N8G1D0</accession>
<evidence type="ECO:0000313" key="2">
    <source>
        <dbReference type="EMBL" id="MUL39208.1"/>
    </source>
</evidence>
<dbReference type="SUPFAM" id="SSF69318">
    <property type="entry name" value="Integrin alpha N-terminal domain"/>
    <property type="match status" value="1"/>
</dbReference>
<evidence type="ECO:0000256" key="1">
    <source>
        <dbReference type="SAM" id="SignalP"/>
    </source>
</evidence>
<name>A0A6N8G1D0_9CHRO</name>
<dbReference type="Proteomes" id="UP000441797">
    <property type="component" value="Unassembled WGS sequence"/>
</dbReference>
<dbReference type="OrthoDB" id="1522627at2"/>
<dbReference type="AlphaFoldDB" id="A0A6N8G1D0"/>
<keyword evidence="1" id="KW-0732">Signal</keyword>
<dbReference type="EMBL" id="NAPY01000066">
    <property type="protein sequence ID" value="MUL39208.1"/>
    <property type="molecule type" value="Genomic_DNA"/>
</dbReference>
<feature type="chain" id="PRO_5026831592" description="VCBS repeat-containing protein" evidence="1">
    <location>
        <begin position="25"/>
        <end position="290"/>
    </location>
</feature>
<organism evidence="2 3">
    <name type="scientific">Gloeocapsopsis dulcis AAB1 = 1H9</name>
    <dbReference type="NCBI Taxonomy" id="1433147"/>
    <lineage>
        <taxon>Bacteria</taxon>
        <taxon>Bacillati</taxon>
        <taxon>Cyanobacteriota</taxon>
        <taxon>Cyanophyceae</taxon>
        <taxon>Oscillatoriophycideae</taxon>
        <taxon>Chroococcales</taxon>
        <taxon>Chroococcaceae</taxon>
        <taxon>Gloeocapsopsis</taxon>
        <taxon>Gloeocapsopsis dulcis</taxon>
    </lineage>
</organism>
<keyword evidence="3" id="KW-1185">Reference proteome</keyword>
<reference evidence="2 3" key="1">
    <citation type="journal article" date="2019" name="Front. Microbiol.">
        <title>Genomic Features for Desiccation Tolerance and Sugar Biosynthesis in the Extremophile Gloeocapsopsis sp. UTEX B3054.</title>
        <authorList>
            <person name="Urrejola C."/>
            <person name="Alcorta J."/>
            <person name="Salas L."/>
            <person name="Vasquez M."/>
            <person name="Polz M.F."/>
            <person name="Vicuna R."/>
            <person name="Diez B."/>
        </authorList>
    </citation>
    <scope>NUCLEOTIDE SEQUENCE [LARGE SCALE GENOMIC DNA]</scope>
    <source>
        <strain evidence="2 3">1H9</strain>
    </source>
</reference>
<sequence>MNTLVKQISCYSIFLAFLSITSPAIDTTEIEIDYDTASFKDEKITSKGAEVTVTYNKKEEFDELDNLHYQISYNGVSQLSSSAFTQFSGGVSLKDLDGNGMPEVVVRTFSGGAHCCNNYTVYTQQNNQLLKAEKGFLDIRGGSFQDLNRDEKLEFVSVDNSFLYAFSSYAGSFPPSQIYTFTNGKFENVTRRYTQHLKSHAWEMYQIFLQSKKEQYEVNGILAGYVAQKILLGEYEQGWKFMLANYDRTSDWGLSIYQEDREIGKYPNFPTALKAFLIQQGYLDKNGQPQ</sequence>
<dbReference type="InterPro" id="IPR028994">
    <property type="entry name" value="Integrin_alpha_N"/>
</dbReference>